<evidence type="ECO:0000313" key="2">
    <source>
        <dbReference type="EMBL" id="CAB1420936.1"/>
    </source>
</evidence>
<evidence type="ECO:0000256" key="1">
    <source>
        <dbReference type="SAM" id="MobiDB-lite"/>
    </source>
</evidence>
<name>A0A9N7TXH2_PLEPL</name>
<evidence type="ECO:0000313" key="3">
    <source>
        <dbReference type="Proteomes" id="UP001153269"/>
    </source>
</evidence>
<dbReference type="Proteomes" id="UP001153269">
    <property type="component" value="Unassembled WGS sequence"/>
</dbReference>
<feature type="region of interest" description="Disordered" evidence="1">
    <location>
        <begin position="48"/>
        <end position="98"/>
    </location>
</feature>
<gene>
    <name evidence="2" type="ORF">PLEPLA_LOCUS8813</name>
</gene>
<comment type="caution">
    <text evidence="2">The sequence shown here is derived from an EMBL/GenBank/DDBJ whole genome shotgun (WGS) entry which is preliminary data.</text>
</comment>
<feature type="compositionally biased region" description="Low complexity" evidence="1">
    <location>
        <begin position="62"/>
        <end position="98"/>
    </location>
</feature>
<dbReference type="AlphaFoldDB" id="A0A9N7TXH2"/>
<organism evidence="2 3">
    <name type="scientific">Pleuronectes platessa</name>
    <name type="common">European plaice</name>
    <dbReference type="NCBI Taxonomy" id="8262"/>
    <lineage>
        <taxon>Eukaryota</taxon>
        <taxon>Metazoa</taxon>
        <taxon>Chordata</taxon>
        <taxon>Craniata</taxon>
        <taxon>Vertebrata</taxon>
        <taxon>Euteleostomi</taxon>
        <taxon>Actinopterygii</taxon>
        <taxon>Neopterygii</taxon>
        <taxon>Teleostei</taxon>
        <taxon>Neoteleostei</taxon>
        <taxon>Acanthomorphata</taxon>
        <taxon>Carangaria</taxon>
        <taxon>Pleuronectiformes</taxon>
        <taxon>Pleuronectoidei</taxon>
        <taxon>Pleuronectidae</taxon>
        <taxon>Pleuronectes</taxon>
    </lineage>
</organism>
<sequence length="122" mass="13372">MLSGMHSPSQVSVKHRAEDQDKSLFIFFRSSSSSILLGRERTFARCNARSGVQNPRPRSLTSAPARSPRLRLLQAPQRAAAPPTKISKKVSGSAKSGGRVLGMERRTFMSTSLEKVIVEGVY</sequence>
<keyword evidence="3" id="KW-1185">Reference proteome</keyword>
<protein>
    <submittedName>
        <fullName evidence="2">Uncharacterized protein</fullName>
    </submittedName>
</protein>
<accession>A0A9N7TXH2</accession>
<proteinExistence type="predicted"/>
<reference evidence="2" key="1">
    <citation type="submission" date="2020-03" db="EMBL/GenBank/DDBJ databases">
        <authorList>
            <person name="Weist P."/>
        </authorList>
    </citation>
    <scope>NUCLEOTIDE SEQUENCE</scope>
</reference>
<dbReference type="EMBL" id="CADEAL010000492">
    <property type="protein sequence ID" value="CAB1420936.1"/>
    <property type="molecule type" value="Genomic_DNA"/>
</dbReference>